<dbReference type="GO" id="GO:0031267">
    <property type="term" value="F:small GTPase binding"/>
    <property type="evidence" value="ECO:0007669"/>
    <property type="project" value="InterPro"/>
</dbReference>
<dbReference type="PANTHER" id="PTHR12783:SF5">
    <property type="entry name" value="RALA-BINDING PROTEIN 1"/>
    <property type="match status" value="1"/>
</dbReference>
<evidence type="ECO:0000256" key="1">
    <source>
        <dbReference type="ARBA" id="ARBA00022468"/>
    </source>
</evidence>
<dbReference type="Ensembl" id="ENSHHUT00000065907.1">
    <property type="protein sequence ID" value="ENSHHUP00000063753.1"/>
    <property type="gene ID" value="ENSHHUG00000037658.1"/>
</dbReference>
<accession>A0A4W5PNI2</accession>
<dbReference type="GO" id="GO:0007264">
    <property type="term" value="P:small GTPase-mediated signal transduction"/>
    <property type="evidence" value="ECO:0007669"/>
    <property type="project" value="InterPro"/>
</dbReference>
<evidence type="ECO:0000313" key="4">
    <source>
        <dbReference type="Proteomes" id="UP000314982"/>
    </source>
</evidence>
<proteinExistence type="predicted"/>
<organism evidence="3 4">
    <name type="scientific">Hucho hucho</name>
    <name type="common">huchen</name>
    <dbReference type="NCBI Taxonomy" id="62062"/>
    <lineage>
        <taxon>Eukaryota</taxon>
        <taxon>Metazoa</taxon>
        <taxon>Chordata</taxon>
        <taxon>Craniata</taxon>
        <taxon>Vertebrata</taxon>
        <taxon>Euteleostomi</taxon>
        <taxon>Actinopterygii</taxon>
        <taxon>Neopterygii</taxon>
        <taxon>Teleostei</taxon>
        <taxon>Protacanthopterygii</taxon>
        <taxon>Salmoniformes</taxon>
        <taxon>Salmonidae</taxon>
        <taxon>Salmoninae</taxon>
        <taxon>Hucho</taxon>
    </lineage>
</organism>
<dbReference type="GeneTree" id="ENSGT00940000154639"/>
<dbReference type="PANTHER" id="PTHR12783">
    <property type="entry name" value="RALA BINDING PROTEIN 1 RALBP1"/>
    <property type="match status" value="1"/>
</dbReference>
<reference evidence="3" key="2">
    <citation type="submission" date="2025-08" db="UniProtKB">
        <authorList>
            <consortium name="Ensembl"/>
        </authorList>
    </citation>
    <scope>IDENTIFICATION</scope>
</reference>
<sequence length="237" mass="27681">MYLVTEFQRLLTEVPPGSRLLLSWLVTHMDHVITRETDTKMNIQNISIVLNPTVQIGNRVLYMFFTHVRELFGEVFLRPVSRPLRWSNAATMPALPETQDSIKEEIRRQEFLLNCLHRDLQAGVKDLSKEERLWEVQRILTALKRKLREAKRQARTHTTYIHTYSDFFTFPRSKMNYIKQISSAIYAQYPIMTTGSLAPVMHLAVRTTLCSALRSEAEQLPYQAVMQPVRMLSMVQL</sequence>
<dbReference type="AlphaFoldDB" id="A0A4W5PNI2"/>
<feature type="domain" description="Rho-GAP" evidence="2">
    <location>
        <begin position="1"/>
        <end position="84"/>
    </location>
</feature>
<dbReference type="GO" id="GO:0006897">
    <property type="term" value="P:endocytosis"/>
    <property type="evidence" value="ECO:0007669"/>
    <property type="project" value="TreeGrafter"/>
</dbReference>
<keyword evidence="1" id="KW-0343">GTPase activation</keyword>
<dbReference type="InterPro" id="IPR008936">
    <property type="entry name" value="Rho_GTPase_activation_prot"/>
</dbReference>
<reference evidence="3" key="3">
    <citation type="submission" date="2025-09" db="UniProtKB">
        <authorList>
            <consortium name="Ensembl"/>
        </authorList>
    </citation>
    <scope>IDENTIFICATION</scope>
</reference>
<reference evidence="4" key="1">
    <citation type="submission" date="2018-06" db="EMBL/GenBank/DDBJ databases">
        <title>Genome assembly of Danube salmon.</title>
        <authorList>
            <person name="Macqueen D.J."/>
            <person name="Gundappa M.K."/>
        </authorList>
    </citation>
    <scope>NUCLEOTIDE SEQUENCE [LARGE SCALE GENOMIC DNA]</scope>
</reference>
<dbReference type="Gene3D" id="1.10.555.10">
    <property type="entry name" value="Rho GTPase activation protein"/>
    <property type="match status" value="1"/>
</dbReference>
<dbReference type="InterPro" id="IPR039767">
    <property type="entry name" value="RALBP1"/>
</dbReference>
<dbReference type="PROSITE" id="PS50238">
    <property type="entry name" value="RHOGAP"/>
    <property type="match status" value="1"/>
</dbReference>
<keyword evidence="4" id="KW-1185">Reference proteome</keyword>
<evidence type="ECO:0000259" key="2">
    <source>
        <dbReference type="PROSITE" id="PS50238"/>
    </source>
</evidence>
<dbReference type="Pfam" id="PF00620">
    <property type="entry name" value="RhoGAP"/>
    <property type="match status" value="1"/>
</dbReference>
<name>A0A4W5PNI2_9TELE</name>
<protein>
    <recommendedName>
        <fullName evidence="2">Rho-GAP domain-containing protein</fullName>
    </recommendedName>
</protein>
<evidence type="ECO:0000313" key="3">
    <source>
        <dbReference type="Ensembl" id="ENSHHUP00000063753.1"/>
    </source>
</evidence>
<dbReference type="Pfam" id="PF20924">
    <property type="entry name" value="RLIP76_Ral-bd"/>
    <property type="match status" value="1"/>
</dbReference>
<dbReference type="InterPro" id="IPR000198">
    <property type="entry name" value="RhoGAP_dom"/>
</dbReference>
<dbReference type="GO" id="GO:0005096">
    <property type="term" value="F:GTPase activator activity"/>
    <property type="evidence" value="ECO:0007669"/>
    <property type="project" value="UniProtKB-KW"/>
</dbReference>
<dbReference type="InterPro" id="IPR049041">
    <property type="entry name" value="RalBP1-like_Ral-bd"/>
</dbReference>
<dbReference type="SUPFAM" id="SSF48350">
    <property type="entry name" value="GTPase activation domain, GAP"/>
    <property type="match status" value="1"/>
</dbReference>
<dbReference type="Gene3D" id="1.20.58.90">
    <property type="match status" value="1"/>
</dbReference>
<dbReference type="STRING" id="62062.ENSHHUP00000063753"/>
<dbReference type="Proteomes" id="UP000314982">
    <property type="component" value="Unassembled WGS sequence"/>
</dbReference>
<dbReference type="GO" id="GO:0016020">
    <property type="term" value="C:membrane"/>
    <property type="evidence" value="ECO:0007669"/>
    <property type="project" value="TreeGrafter"/>
</dbReference>